<evidence type="ECO:0000256" key="2">
    <source>
        <dbReference type="ARBA" id="ARBA00006281"/>
    </source>
</evidence>
<comment type="caution">
    <text evidence="12">The sequence shown here is derived from an EMBL/GenBank/DDBJ whole genome shotgun (WGS) entry which is preliminary data.</text>
</comment>
<dbReference type="PANTHER" id="PTHR12689">
    <property type="entry name" value="A1 CISTRON SPLICING FACTOR AAR2-RELATED"/>
    <property type="match status" value="1"/>
</dbReference>
<evidence type="ECO:0000256" key="5">
    <source>
        <dbReference type="ARBA" id="ARBA00022728"/>
    </source>
</evidence>
<dbReference type="FunFam" id="1.25.40.550:FF:000001">
    <property type="entry name" value="AAR2 splicing factor homolog"/>
    <property type="match status" value="1"/>
</dbReference>
<dbReference type="GO" id="GO:0005681">
    <property type="term" value="C:spliceosomal complex"/>
    <property type="evidence" value="ECO:0007669"/>
    <property type="project" value="UniProtKB-KW"/>
</dbReference>
<evidence type="ECO:0000256" key="8">
    <source>
        <dbReference type="ARBA" id="ARBA00047009"/>
    </source>
</evidence>
<dbReference type="EMBL" id="BDGG01000001">
    <property type="protein sequence ID" value="GAU87828.1"/>
    <property type="molecule type" value="Genomic_DNA"/>
</dbReference>
<keyword evidence="6" id="KW-0508">mRNA splicing</keyword>
<comment type="subunit">
    <text evidence="8">Interacts with PRPF8 (via RNase H homology domain). Component of a U5 snRNP complex that contains PRPF8.</text>
</comment>
<dbReference type="Gene3D" id="2.60.34.20">
    <property type="match status" value="1"/>
</dbReference>
<evidence type="ECO:0000256" key="9">
    <source>
        <dbReference type="SAM" id="MobiDB-lite"/>
    </source>
</evidence>
<feature type="region of interest" description="Disordered" evidence="9">
    <location>
        <begin position="15"/>
        <end position="37"/>
    </location>
</feature>
<evidence type="ECO:0000256" key="6">
    <source>
        <dbReference type="ARBA" id="ARBA00023187"/>
    </source>
</evidence>
<evidence type="ECO:0000256" key="3">
    <source>
        <dbReference type="ARBA" id="ARBA00016372"/>
    </source>
</evidence>
<name>A0A1D1UNT5_RAMVA</name>
<dbReference type="InterPro" id="IPR007946">
    <property type="entry name" value="AAR2"/>
</dbReference>
<dbReference type="CDD" id="cd13777">
    <property type="entry name" value="Aar2_N"/>
    <property type="match status" value="1"/>
</dbReference>
<evidence type="ECO:0000313" key="13">
    <source>
        <dbReference type="Proteomes" id="UP000186922"/>
    </source>
</evidence>
<dbReference type="Proteomes" id="UP000186922">
    <property type="component" value="Unassembled WGS sequence"/>
</dbReference>
<dbReference type="Gene3D" id="1.25.40.550">
    <property type="entry name" value="Aar2, C-terminal domain-like"/>
    <property type="match status" value="1"/>
</dbReference>
<evidence type="ECO:0000256" key="1">
    <source>
        <dbReference type="ARBA" id="ARBA00003708"/>
    </source>
</evidence>
<evidence type="ECO:0000256" key="4">
    <source>
        <dbReference type="ARBA" id="ARBA00022664"/>
    </source>
</evidence>
<dbReference type="CDD" id="cd13778">
    <property type="entry name" value="Aar2_C"/>
    <property type="match status" value="1"/>
</dbReference>
<dbReference type="Pfam" id="PF20981">
    <property type="entry name" value="AAR2_1st"/>
    <property type="match status" value="1"/>
</dbReference>
<dbReference type="AlphaFoldDB" id="A0A1D1UNT5"/>
<evidence type="ECO:0000259" key="10">
    <source>
        <dbReference type="Pfam" id="PF05282"/>
    </source>
</evidence>
<dbReference type="OrthoDB" id="201752at2759"/>
<dbReference type="FunFam" id="2.60.34.20:FF:000001">
    <property type="entry name" value="protein AAR2 homolog"/>
    <property type="match status" value="1"/>
</dbReference>
<organism evidence="12 13">
    <name type="scientific">Ramazzottius varieornatus</name>
    <name type="common">Water bear</name>
    <name type="synonym">Tardigrade</name>
    <dbReference type="NCBI Taxonomy" id="947166"/>
    <lineage>
        <taxon>Eukaryota</taxon>
        <taxon>Metazoa</taxon>
        <taxon>Ecdysozoa</taxon>
        <taxon>Tardigrada</taxon>
        <taxon>Eutardigrada</taxon>
        <taxon>Parachela</taxon>
        <taxon>Hypsibioidea</taxon>
        <taxon>Ramazzottiidae</taxon>
        <taxon>Ramazzottius</taxon>
    </lineage>
</organism>
<dbReference type="GO" id="GO:0000244">
    <property type="term" value="P:spliceosomal tri-snRNP complex assembly"/>
    <property type="evidence" value="ECO:0007669"/>
    <property type="project" value="TreeGrafter"/>
</dbReference>
<sequence>MDSIQFYGTRRQSAARSVSTQESRDLRATGESSSSSLDPDIARCLFEEGAFLFFLDVPQRTEFGIDCNSWNVGEKFKGVKMIPPGVHFVHYSAVSQDNVTSPRSGFFRNFRHREVVVKRWHTLREGVHEVPVPEEEVDRLRLNVKNLDEYLGAYPYDGYKKWVSLSNWITEKTLARLNPTGPSHLIFSVQQLQSIPHVFSRKRRASDEGAVGEEIPTVSKELPDMKIIESTRIRFCDVSSRSFLQASSPADITKLHMDKSLVLEHVVENEFDGVENELLGEIQFAFVCFLVGQVYDAFEQWKRLIALMSGCEESVKKRPQLFLNFIGVLYYQLREVPRDFFVDIVSRENFLTTTLERFFSTIATMDNVDGGLRKKADQFRRHLQKSFKWDFSSEAGEDAPTIVEL</sequence>
<comment type="similarity">
    <text evidence="2">Belongs to the AAR2 family.</text>
</comment>
<evidence type="ECO:0000313" key="12">
    <source>
        <dbReference type="EMBL" id="GAU87828.1"/>
    </source>
</evidence>
<dbReference type="InterPro" id="IPR033647">
    <property type="entry name" value="Aar2_N"/>
</dbReference>
<keyword evidence="4" id="KW-0507">mRNA processing</keyword>
<gene>
    <name evidence="12" type="primary">RvY_00625-1</name>
    <name evidence="12" type="synonym">RvY_00625.1</name>
    <name evidence="12" type="ORF">RvY_00625</name>
</gene>
<keyword evidence="13" id="KW-1185">Reference proteome</keyword>
<accession>A0A1D1UNT5</accession>
<dbReference type="Pfam" id="PF05282">
    <property type="entry name" value="AAR2"/>
    <property type="match status" value="1"/>
</dbReference>
<evidence type="ECO:0000256" key="7">
    <source>
        <dbReference type="ARBA" id="ARBA00030625"/>
    </source>
</evidence>
<reference evidence="12 13" key="1">
    <citation type="journal article" date="2016" name="Nat. Commun.">
        <title>Extremotolerant tardigrade genome and improved radiotolerance of human cultured cells by tardigrade-unique protein.</title>
        <authorList>
            <person name="Hashimoto T."/>
            <person name="Horikawa D.D."/>
            <person name="Saito Y."/>
            <person name="Kuwahara H."/>
            <person name="Kozuka-Hata H."/>
            <person name="Shin-I T."/>
            <person name="Minakuchi Y."/>
            <person name="Ohishi K."/>
            <person name="Motoyama A."/>
            <person name="Aizu T."/>
            <person name="Enomoto A."/>
            <person name="Kondo K."/>
            <person name="Tanaka S."/>
            <person name="Hara Y."/>
            <person name="Koshikawa S."/>
            <person name="Sagara H."/>
            <person name="Miura T."/>
            <person name="Yokobori S."/>
            <person name="Miyagawa K."/>
            <person name="Suzuki Y."/>
            <person name="Kubo T."/>
            <person name="Oyama M."/>
            <person name="Kohara Y."/>
            <person name="Fujiyama A."/>
            <person name="Arakawa K."/>
            <person name="Katayama T."/>
            <person name="Toyoda A."/>
            <person name="Kunieda T."/>
        </authorList>
    </citation>
    <scope>NUCLEOTIDE SEQUENCE [LARGE SCALE GENOMIC DNA]</scope>
    <source>
        <strain evidence="12 13">YOKOZUNA-1</strain>
    </source>
</reference>
<dbReference type="STRING" id="947166.A0A1D1UNT5"/>
<dbReference type="InterPro" id="IPR038514">
    <property type="entry name" value="AAR2_C_sf"/>
</dbReference>
<dbReference type="InterPro" id="IPR033648">
    <property type="entry name" value="AAR2_C"/>
</dbReference>
<dbReference type="PANTHER" id="PTHR12689:SF4">
    <property type="entry name" value="PROTEIN AAR2 HOMOLOG"/>
    <property type="match status" value="1"/>
</dbReference>
<protein>
    <recommendedName>
        <fullName evidence="3">Protein AAR2 homolog</fullName>
    </recommendedName>
    <alternativeName>
        <fullName evidence="7">AAR2 splicing factor homolog</fullName>
    </alternativeName>
</protein>
<keyword evidence="5" id="KW-0747">Spliceosome</keyword>
<feature type="domain" description="AAR2 C-terminal" evidence="10">
    <location>
        <begin position="237"/>
        <end position="392"/>
    </location>
</feature>
<proteinExistence type="inferred from homology"/>
<dbReference type="InterPro" id="IPR038516">
    <property type="entry name" value="AAR2_N_sf"/>
</dbReference>
<comment type="function">
    <text evidence="1">Component of the U5 snRNP complex that is required for spliceosome assembly and for pre-mRNA splicing.</text>
</comment>
<evidence type="ECO:0000259" key="11">
    <source>
        <dbReference type="Pfam" id="PF20981"/>
    </source>
</evidence>
<feature type="domain" description="AAR2 N-terminal" evidence="11">
    <location>
        <begin position="48"/>
        <end position="179"/>
    </location>
</feature>